<name>A0A0G0T5I3_9BACT</name>
<dbReference type="InterPro" id="IPR052022">
    <property type="entry name" value="26kDa_periplasmic_antigen"/>
</dbReference>
<protein>
    <recommendedName>
        <fullName evidence="4">26 kDa periplasmic immunogenic protein</fullName>
    </recommendedName>
</protein>
<dbReference type="Proteomes" id="UP000034452">
    <property type="component" value="Unassembled WGS sequence"/>
</dbReference>
<keyword evidence="1" id="KW-1133">Transmembrane helix</keyword>
<dbReference type="Gene3D" id="3.30.70.2970">
    <property type="entry name" value="Protein of unknown function (DUF541), domain 2"/>
    <property type="match status" value="1"/>
</dbReference>
<dbReference type="Gene3D" id="3.30.110.170">
    <property type="entry name" value="Protein of unknown function (DUF541), domain 1"/>
    <property type="match status" value="1"/>
</dbReference>
<dbReference type="InterPro" id="IPR007497">
    <property type="entry name" value="SIMPL/DUF541"/>
</dbReference>
<sequence length="272" mass="29579">METLEKGKLNLIKVGLVLMIVVSVYFLAKTVSEIRGYRFIGGGATASNTISFDGKGEVFASPDLATINFTIRENAVAMKDAQTRVTAKETAVLAFLDKSGVAKKDIKTENYNSYPKYEWRQVVCPQPADVSGSYYCPPGKNILTGYEVSEYISVKIRDLVKTGEIIKGIGDVGISEINGPDFSIEKEDALKEQARKIAIGEAKKKAETLSRDLGVRLVRIVSFSEGGNYPIPMYEKSMMAADSAGSAPSPAPTLPTGENKIISNITITYEIR</sequence>
<reference evidence="2 3" key="1">
    <citation type="journal article" date="2015" name="Nature">
        <title>rRNA introns, odd ribosomes, and small enigmatic genomes across a large radiation of phyla.</title>
        <authorList>
            <person name="Brown C.T."/>
            <person name="Hug L.A."/>
            <person name="Thomas B.C."/>
            <person name="Sharon I."/>
            <person name="Castelle C.J."/>
            <person name="Singh A."/>
            <person name="Wilkins M.J."/>
            <person name="Williams K.H."/>
            <person name="Banfield J.F."/>
        </authorList>
    </citation>
    <scope>NUCLEOTIDE SEQUENCE [LARGE SCALE GENOMIC DNA]</scope>
</reference>
<organism evidence="2 3">
    <name type="scientific">Candidatus Nomurabacteria bacterium GW2011_GWB1_40_7</name>
    <dbReference type="NCBI Taxonomy" id="1618744"/>
    <lineage>
        <taxon>Bacteria</taxon>
        <taxon>Candidatus Nomuraibacteriota</taxon>
    </lineage>
</organism>
<proteinExistence type="predicted"/>
<dbReference type="PANTHER" id="PTHR34387">
    <property type="entry name" value="SLR1258 PROTEIN"/>
    <property type="match status" value="1"/>
</dbReference>
<gene>
    <name evidence="2" type="ORF">UU13_C0017G0002</name>
</gene>
<evidence type="ECO:0000256" key="1">
    <source>
        <dbReference type="SAM" id="Phobius"/>
    </source>
</evidence>
<dbReference type="EMBL" id="LBZL01000017">
    <property type="protein sequence ID" value="KKR69986.1"/>
    <property type="molecule type" value="Genomic_DNA"/>
</dbReference>
<dbReference type="GO" id="GO:0006974">
    <property type="term" value="P:DNA damage response"/>
    <property type="evidence" value="ECO:0007669"/>
    <property type="project" value="TreeGrafter"/>
</dbReference>
<evidence type="ECO:0008006" key="4">
    <source>
        <dbReference type="Google" id="ProtNLM"/>
    </source>
</evidence>
<dbReference type="AlphaFoldDB" id="A0A0G0T5I3"/>
<comment type="caution">
    <text evidence="2">The sequence shown here is derived from an EMBL/GenBank/DDBJ whole genome shotgun (WGS) entry which is preliminary data.</text>
</comment>
<evidence type="ECO:0000313" key="2">
    <source>
        <dbReference type="EMBL" id="KKR69986.1"/>
    </source>
</evidence>
<feature type="transmembrane region" description="Helical" evidence="1">
    <location>
        <begin position="12"/>
        <end position="28"/>
    </location>
</feature>
<dbReference type="Pfam" id="PF04402">
    <property type="entry name" value="SIMPL"/>
    <property type="match status" value="1"/>
</dbReference>
<keyword evidence="1" id="KW-0472">Membrane</keyword>
<dbReference type="PANTHER" id="PTHR34387:SF1">
    <property type="entry name" value="PERIPLASMIC IMMUNOGENIC PROTEIN"/>
    <property type="match status" value="1"/>
</dbReference>
<keyword evidence="1" id="KW-0812">Transmembrane</keyword>
<evidence type="ECO:0000313" key="3">
    <source>
        <dbReference type="Proteomes" id="UP000034452"/>
    </source>
</evidence>
<accession>A0A0G0T5I3</accession>